<accession>A0A0D2N3Q4</accession>
<dbReference type="OrthoDB" id="3067905at2759"/>
<gene>
    <name evidence="1" type="ORF">HYPSUDRAFT_209158</name>
</gene>
<dbReference type="Proteomes" id="UP000054270">
    <property type="component" value="Unassembled WGS sequence"/>
</dbReference>
<dbReference type="AlphaFoldDB" id="A0A0D2N3Q4"/>
<dbReference type="EMBL" id="KN817707">
    <property type="protein sequence ID" value="KJA13879.1"/>
    <property type="molecule type" value="Genomic_DNA"/>
</dbReference>
<proteinExistence type="predicted"/>
<name>A0A0D2N3Q4_HYPSF</name>
<evidence type="ECO:0000313" key="2">
    <source>
        <dbReference type="Proteomes" id="UP000054270"/>
    </source>
</evidence>
<keyword evidence="2" id="KW-1185">Reference proteome</keyword>
<evidence type="ECO:0000313" key="1">
    <source>
        <dbReference type="EMBL" id="KJA13879.1"/>
    </source>
</evidence>
<protein>
    <submittedName>
        <fullName evidence="1">Uncharacterized protein</fullName>
    </submittedName>
</protein>
<sequence length="193" mass="21555">MSDLSWTLIDDDTFEAMDKLLKDMMLVAPLNCSRIYKCFFLGGHCSDFHKVDVPTLAGKLAANSHRDLDVFLWLPGVPFLTAQFTSVIDSRQTYNLGIGVGGLGLDTSDCPRDSQFTVIHYNQNFFGYMSASDNYLLNKIIDDPDPTWMGEIMVVKSDSSGCPIDVCDEDADVLPTLLQKHVKGGLHRYYVNN</sequence>
<reference evidence="2" key="1">
    <citation type="submission" date="2014-04" db="EMBL/GenBank/DDBJ databases">
        <title>Evolutionary Origins and Diversification of the Mycorrhizal Mutualists.</title>
        <authorList>
            <consortium name="DOE Joint Genome Institute"/>
            <consortium name="Mycorrhizal Genomics Consortium"/>
            <person name="Kohler A."/>
            <person name="Kuo A."/>
            <person name="Nagy L.G."/>
            <person name="Floudas D."/>
            <person name="Copeland A."/>
            <person name="Barry K.W."/>
            <person name="Cichocki N."/>
            <person name="Veneault-Fourrey C."/>
            <person name="LaButti K."/>
            <person name="Lindquist E.A."/>
            <person name="Lipzen A."/>
            <person name="Lundell T."/>
            <person name="Morin E."/>
            <person name="Murat C."/>
            <person name="Riley R."/>
            <person name="Ohm R."/>
            <person name="Sun H."/>
            <person name="Tunlid A."/>
            <person name="Henrissat B."/>
            <person name="Grigoriev I.V."/>
            <person name="Hibbett D.S."/>
            <person name="Martin F."/>
        </authorList>
    </citation>
    <scope>NUCLEOTIDE SEQUENCE [LARGE SCALE GENOMIC DNA]</scope>
    <source>
        <strain evidence="2">FD-334 SS-4</strain>
    </source>
</reference>
<organism evidence="1 2">
    <name type="scientific">Hypholoma sublateritium (strain FD-334 SS-4)</name>
    <dbReference type="NCBI Taxonomy" id="945553"/>
    <lineage>
        <taxon>Eukaryota</taxon>
        <taxon>Fungi</taxon>
        <taxon>Dikarya</taxon>
        <taxon>Basidiomycota</taxon>
        <taxon>Agaricomycotina</taxon>
        <taxon>Agaricomycetes</taxon>
        <taxon>Agaricomycetidae</taxon>
        <taxon>Agaricales</taxon>
        <taxon>Agaricineae</taxon>
        <taxon>Strophariaceae</taxon>
        <taxon>Hypholoma</taxon>
    </lineage>
</organism>